<name>A0AAX6ERY2_IRIPA</name>
<feature type="domain" description="CAND6/7 N-terminal" evidence="9">
    <location>
        <begin position="33"/>
        <end position="161"/>
    </location>
</feature>
<dbReference type="GO" id="GO:0005794">
    <property type="term" value="C:Golgi apparatus"/>
    <property type="evidence" value="ECO:0007669"/>
    <property type="project" value="TreeGrafter"/>
</dbReference>
<comment type="subcellular location">
    <subcellularLocation>
        <location evidence="1">Membrane</location>
        <topology evidence="1">Multi-pass membrane protein</topology>
    </subcellularLocation>
</comment>
<evidence type="ECO:0000256" key="5">
    <source>
        <dbReference type="ARBA" id="ARBA00023136"/>
    </source>
</evidence>
<dbReference type="InterPro" id="IPR009637">
    <property type="entry name" value="GPR107/GPR108-like"/>
</dbReference>
<sequence>MASLIEKSSLLLLLFFFSLLVSPPLTTTAEIINLELSADSRPLILLDRFGFSTRGSLSLSLSEATFSSSLSVPDPSNLGFVLLPNSNLLQTLSPNPTSDPCILASPYVRLLLTLRELTPPPFNSFNRTFPVRFPDEYALFFANCAPDATPVSMSLRVESYNTRPDGSADYLSVGDSPLPTIYSLASLVYLSFLPLWLYLVKSRRPVHRIHLLMAGLLLAKTMNLVFAAEDRHHVRTYGTSRGWGFLSYLFQLIKGVLLFTVIALIGTGWSFLKPFLHDRENKVLMVVVPLQVLTNVASVAFAGTGPFAQDRLAWRGAFVMVDFVCCFLILSPVVWSIRRLRETSKTDGKAARNLAKLLAFRKFYIVVIGYLYFTRVVVLAIRTIVSYEYRWVSVVVEEAVGLAFYVFVFYMFRPKEKNEYFALDDDIDEEAAMVALREEGFEL</sequence>
<keyword evidence="2 6" id="KW-0812">Transmembrane</keyword>
<feature type="signal peptide" evidence="7">
    <location>
        <begin position="1"/>
        <end position="28"/>
    </location>
</feature>
<dbReference type="EMBL" id="JANAVB010009389">
    <property type="protein sequence ID" value="KAJ6840581.1"/>
    <property type="molecule type" value="Genomic_DNA"/>
</dbReference>
<evidence type="ECO:0000313" key="10">
    <source>
        <dbReference type="EMBL" id="KAJ6806834.1"/>
    </source>
</evidence>
<proteinExistence type="predicted"/>
<feature type="transmembrane region" description="Helical" evidence="6">
    <location>
        <begin position="211"/>
        <end position="228"/>
    </location>
</feature>
<evidence type="ECO:0000256" key="3">
    <source>
        <dbReference type="ARBA" id="ARBA00022729"/>
    </source>
</evidence>
<evidence type="ECO:0000256" key="6">
    <source>
        <dbReference type="SAM" id="Phobius"/>
    </source>
</evidence>
<dbReference type="AlphaFoldDB" id="A0AAX6ERY2"/>
<reference evidence="10" key="1">
    <citation type="journal article" date="2023" name="GigaByte">
        <title>Genome assembly of the bearded iris, Iris pallida Lam.</title>
        <authorList>
            <person name="Bruccoleri R.E."/>
            <person name="Oakeley E.J."/>
            <person name="Faust A.M.E."/>
            <person name="Altorfer M."/>
            <person name="Dessus-Babus S."/>
            <person name="Burckhardt D."/>
            <person name="Oertli M."/>
            <person name="Naumann U."/>
            <person name="Petersen F."/>
            <person name="Wong J."/>
        </authorList>
    </citation>
    <scope>NUCLEOTIDE SEQUENCE</scope>
    <source>
        <strain evidence="10">GSM-AAB239-AS_SAM_17_03QT</strain>
    </source>
</reference>
<accession>A0AAX6ERY2</accession>
<dbReference type="PANTHER" id="PTHR21229">
    <property type="entry name" value="LUNG SEVEN TRANSMEMBRANE RECEPTOR"/>
    <property type="match status" value="1"/>
</dbReference>
<evidence type="ECO:0000256" key="2">
    <source>
        <dbReference type="ARBA" id="ARBA00022692"/>
    </source>
</evidence>
<evidence type="ECO:0000259" key="8">
    <source>
        <dbReference type="Pfam" id="PF06814"/>
    </source>
</evidence>
<feature type="transmembrane region" description="Helical" evidence="6">
    <location>
        <begin position="363"/>
        <end position="385"/>
    </location>
</feature>
<dbReference type="InterPro" id="IPR054103">
    <property type="entry name" value="CAND6-7_N"/>
</dbReference>
<dbReference type="InterPro" id="IPR053937">
    <property type="entry name" value="GOST_TM"/>
</dbReference>
<feature type="chain" id="PRO_5044718690" evidence="7">
    <location>
        <begin position="29"/>
        <end position="443"/>
    </location>
</feature>
<evidence type="ECO:0000313" key="11">
    <source>
        <dbReference type="EMBL" id="KAJ6840581.1"/>
    </source>
</evidence>
<keyword evidence="5 6" id="KW-0472">Membrane</keyword>
<dbReference type="GO" id="GO:0016020">
    <property type="term" value="C:membrane"/>
    <property type="evidence" value="ECO:0007669"/>
    <property type="project" value="UniProtKB-SubCell"/>
</dbReference>
<feature type="transmembrane region" description="Helical" evidence="6">
    <location>
        <begin position="181"/>
        <end position="199"/>
    </location>
</feature>
<feature type="transmembrane region" description="Helical" evidence="6">
    <location>
        <begin position="283"/>
        <end position="302"/>
    </location>
</feature>
<evidence type="ECO:0000259" key="9">
    <source>
        <dbReference type="Pfam" id="PF21904"/>
    </source>
</evidence>
<keyword evidence="4 6" id="KW-1133">Transmembrane helix</keyword>
<dbReference type="PANTHER" id="PTHR21229:SF2">
    <property type="entry name" value="RE59932P"/>
    <property type="match status" value="1"/>
</dbReference>
<evidence type="ECO:0000256" key="4">
    <source>
        <dbReference type="ARBA" id="ARBA00022989"/>
    </source>
</evidence>
<dbReference type="Pfam" id="PF21904">
    <property type="entry name" value="CAND6-7_N"/>
    <property type="match status" value="1"/>
</dbReference>
<organism evidence="10 12">
    <name type="scientific">Iris pallida</name>
    <name type="common">Sweet iris</name>
    <dbReference type="NCBI Taxonomy" id="29817"/>
    <lineage>
        <taxon>Eukaryota</taxon>
        <taxon>Viridiplantae</taxon>
        <taxon>Streptophyta</taxon>
        <taxon>Embryophyta</taxon>
        <taxon>Tracheophyta</taxon>
        <taxon>Spermatophyta</taxon>
        <taxon>Magnoliopsida</taxon>
        <taxon>Liliopsida</taxon>
        <taxon>Asparagales</taxon>
        <taxon>Iridaceae</taxon>
        <taxon>Iridoideae</taxon>
        <taxon>Irideae</taxon>
        <taxon>Iris</taxon>
    </lineage>
</organism>
<keyword evidence="3 7" id="KW-0732">Signal</keyword>
<evidence type="ECO:0000313" key="12">
    <source>
        <dbReference type="Proteomes" id="UP001140949"/>
    </source>
</evidence>
<keyword evidence="12" id="KW-1185">Reference proteome</keyword>
<dbReference type="EMBL" id="JANAVB010034417">
    <property type="protein sequence ID" value="KAJ6806834.1"/>
    <property type="molecule type" value="Genomic_DNA"/>
</dbReference>
<dbReference type="Proteomes" id="UP001140949">
    <property type="component" value="Unassembled WGS sequence"/>
</dbReference>
<feature type="domain" description="GOST seven transmembrane" evidence="8">
    <location>
        <begin position="177"/>
        <end position="418"/>
    </location>
</feature>
<protein>
    <submittedName>
        <fullName evidence="10">Protein GPR107-like</fullName>
    </submittedName>
</protein>
<reference evidence="10" key="2">
    <citation type="submission" date="2023-04" db="EMBL/GenBank/DDBJ databases">
        <authorList>
            <person name="Bruccoleri R.E."/>
            <person name="Oakeley E.J."/>
            <person name="Faust A.-M."/>
            <person name="Dessus-Babus S."/>
            <person name="Altorfer M."/>
            <person name="Burckhardt D."/>
            <person name="Oertli M."/>
            <person name="Naumann U."/>
            <person name="Petersen F."/>
            <person name="Wong J."/>
        </authorList>
    </citation>
    <scope>NUCLEOTIDE SEQUENCE</scope>
    <source>
        <strain evidence="10">GSM-AAB239-AS_SAM_17_03QT</strain>
        <tissue evidence="10">Leaf</tissue>
    </source>
</reference>
<feature type="transmembrane region" description="Helical" evidence="6">
    <location>
        <begin position="314"/>
        <end position="335"/>
    </location>
</feature>
<evidence type="ECO:0000256" key="1">
    <source>
        <dbReference type="ARBA" id="ARBA00004141"/>
    </source>
</evidence>
<feature type="transmembrane region" description="Helical" evidence="6">
    <location>
        <begin position="391"/>
        <end position="412"/>
    </location>
</feature>
<evidence type="ECO:0000256" key="7">
    <source>
        <dbReference type="SAM" id="SignalP"/>
    </source>
</evidence>
<dbReference type="Pfam" id="PF06814">
    <property type="entry name" value="GOST_TM"/>
    <property type="match status" value="1"/>
</dbReference>
<comment type="caution">
    <text evidence="10">The sequence shown here is derived from an EMBL/GenBank/DDBJ whole genome shotgun (WGS) entry which is preliminary data.</text>
</comment>
<gene>
    <name evidence="10" type="ORF">M6B38_105815</name>
    <name evidence="11" type="ORF">M6B38_309270</name>
</gene>
<feature type="transmembrane region" description="Helical" evidence="6">
    <location>
        <begin position="248"/>
        <end position="271"/>
    </location>
</feature>